<comment type="pathway">
    <text evidence="1 7">Carbohydrate degradation; pentose phosphate pathway; D-ribulose 5-phosphate from D-glucose 6-phosphate (oxidative stage): step 1/3.</text>
</comment>
<dbReference type="InterPro" id="IPR036291">
    <property type="entry name" value="NAD(P)-bd_dom_sf"/>
</dbReference>
<feature type="binding site" evidence="7">
    <location>
        <position position="227"/>
    </location>
    <ligand>
        <name>substrate</name>
    </ligand>
</feature>
<evidence type="ECO:0000256" key="3">
    <source>
        <dbReference type="ARBA" id="ARBA00022526"/>
    </source>
</evidence>
<feature type="binding site" evidence="7">
    <location>
        <position position="208"/>
    </location>
    <ligand>
        <name>substrate</name>
    </ligand>
</feature>
<dbReference type="GO" id="GO:0005829">
    <property type="term" value="C:cytosol"/>
    <property type="evidence" value="ECO:0007669"/>
    <property type="project" value="TreeGrafter"/>
</dbReference>
<dbReference type="SUPFAM" id="SSF55347">
    <property type="entry name" value="Glyceraldehyde-3-phosphate dehydrogenase-like, C-terminal domain"/>
    <property type="match status" value="1"/>
</dbReference>
<accession>A0A0F7JW31</accession>
<dbReference type="Gene3D" id="3.30.360.10">
    <property type="entry name" value="Dihydrodipicolinate Reductase, domain 2"/>
    <property type="match status" value="1"/>
</dbReference>
<dbReference type="InterPro" id="IPR022675">
    <property type="entry name" value="G6P_DH_C"/>
</dbReference>
<dbReference type="InterPro" id="IPR001282">
    <property type="entry name" value="G6P_DH"/>
</dbReference>
<dbReference type="Proteomes" id="UP000018851">
    <property type="component" value="Plasmid pNXO2"/>
</dbReference>
<dbReference type="PANTHER" id="PTHR23429">
    <property type="entry name" value="GLUCOSE-6-PHOSPHATE 1-DEHYDROGENASE G6PD"/>
    <property type="match status" value="1"/>
</dbReference>
<dbReference type="SUPFAM" id="SSF51735">
    <property type="entry name" value="NAD(P)-binding Rossmann-fold domains"/>
    <property type="match status" value="1"/>
</dbReference>
<evidence type="ECO:0000313" key="10">
    <source>
        <dbReference type="EMBL" id="AKH18863.1"/>
    </source>
</evidence>
<keyword evidence="11" id="KW-1185">Reference proteome</keyword>
<dbReference type="RefSeq" id="WP_047100357.1">
    <property type="nucleotide sequence ID" value="NZ_CP011450.1"/>
</dbReference>
<organism evidence="10 11">
    <name type="scientific">Sphingomonas sanxanigenens DSM 19645 = NX02</name>
    <dbReference type="NCBI Taxonomy" id="1123269"/>
    <lineage>
        <taxon>Bacteria</taxon>
        <taxon>Pseudomonadati</taxon>
        <taxon>Pseudomonadota</taxon>
        <taxon>Alphaproteobacteria</taxon>
        <taxon>Sphingomonadales</taxon>
        <taxon>Sphingomonadaceae</taxon>
        <taxon>Sphingomonas</taxon>
    </lineage>
</organism>
<keyword evidence="5 7" id="KW-0560">Oxidoreductase</keyword>
<dbReference type="HAMAP" id="MF_00966">
    <property type="entry name" value="G6PD"/>
    <property type="match status" value="1"/>
</dbReference>
<keyword evidence="10" id="KW-0614">Plasmid</keyword>
<dbReference type="AlphaFoldDB" id="A0A0F7JW31"/>
<dbReference type="EMBL" id="CP011450">
    <property type="protein sequence ID" value="AKH18863.1"/>
    <property type="molecule type" value="Genomic_DNA"/>
</dbReference>
<comment type="function">
    <text evidence="7">Catalyzes the oxidation of glucose 6-phosphate to 6-phosphogluconolactone.</text>
</comment>
<feature type="binding site" evidence="7">
    <location>
        <position position="328"/>
    </location>
    <ligand>
        <name>substrate</name>
    </ligand>
</feature>
<dbReference type="GO" id="GO:0006006">
    <property type="term" value="P:glucose metabolic process"/>
    <property type="evidence" value="ECO:0007669"/>
    <property type="project" value="UniProtKB-KW"/>
</dbReference>
<dbReference type="Gene3D" id="3.40.50.720">
    <property type="entry name" value="NAD(P)-binding Rossmann-like Domain"/>
    <property type="match status" value="1"/>
</dbReference>
<comment type="caution">
    <text evidence="7">Lacks conserved residue(s) required for the propagation of feature annotation.</text>
</comment>
<dbReference type="PIRSF" id="PIRSF000110">
    <property type="entry name" value="G6PD"/>
    <property type="match status" value="1"/>
</dbReference>
<dbReference type="PROSITE" id="PS00069">
    <property type="entry name" value="G6P_DEHYDROGENASE"/>
    <property type="match status" value="1"/>
</dbReference>
<dbReference type="PANTHER" id="PTHR23429:SF0">
    <property type="entry name" value="GLUCOSE-6-PHOSPHATE 1-DEHYDROGENASE"/>
    <property type="match status" value="1"/>
</dbReference>
<dbReference type="GO" id="GO:0004345">
    <property type="term" value="F:glucose-6-phosphate dehydrogenase activity"/>
    <property type="evidence" value="ECO:0007669"/>
    <property type="project" value="UniProtKB-UniRule"/>
</dbReference>
<feature type="binding site" evidence="7">
    <location>
        <position position="174"/>
    </location>
    <ligand>
        <name>substrate</name>
    </ligand>
</feature>
<dbReference type="OrthoDB" id="9802739at2"/>
<dbReference type="Pfam" id="PF00479">
    <property type="entry name" value="G6PD_N"/>
    <property type="match status" value="1"/>
</dbReference>
<feature type="binding site" evidence="7">
    <location>
        <position position="140"/>
    </location>
    <ligand>
        <name>NADP(+)</name>
        <dbReference type="ChEBI" id="CHEBI:58349"/>
    </ligand>
</feature>
<keyword evidence="6 7" id="KW-0119">Carbohydrate metabolism</keyword>
<dbReference type="NCBIfam" id="NF009492">
    <property type="entry name" value="PRK12853.1-3"/>
    <property type="match status" value="1"/>
</dbReference>
<dbReference type="KEGG" id="ssan:NX02_p1110"/>
<feature type="binding site" evidence="7">
    <location>
        <position position="170"/>
    </location>
    <ligand>
        <name>substrate</name>
    </ligand>
</feature>
<feature type="active site" description="Proton acceptor" evidence="7">
    <location>
        <position position="232"/>
    </location>
</feature>
<dbReference type="GO" id="GO:0009051">
    <property type="term" value="P:pentose-phosphate shunt, oxidative branch"/>
    <property type="evidence" value="ECO:0007669"/>
    <property type="project" value="TreeGrafter"/>
</dbReference>
<gene>
    <name evidence="7" type="primary">zwf</name>
    <name evidence="10" type="ORF">NX02_p1110</name>
</gene>
<evidence type="ECO:0000256" key="5">
    <source>
        <dbReference type="ARBA" id="ARBA00023002"/>
    </source>
</evidence>
<dbReference type="EC" id="1.1.1.49" evidence="7"/>
<reference evidence="10 11" key="1">
    <citation type="submission" date="2015-05" db="EMBL/GenBank/DDBJ databases">
        <title>Plasmid of Sphingomonas sanxanigenens NX02.</title>
        <authorList>
            <person name="Huang H."/>
            <person name="Ma T."/>
        </authorList>
    </citation>
    <scope>NUCLEOTIDE SEQUENCE [LARGE SCALE GENOMIC DNA]</scope>
    <source>
        <strain evidence="10 11">NX02</strain>
        <plasmid evidence="11">Plasmid pNXO2</plasmid>
    </source>
</reference>
<dbReference type="NCBIfam" id="TIGR00871">
    <property type="entry name" value="zwf"/>
    <property type="match status" value="1"/>
</dbReference>
<sequence length="476" mass="52581">MSDAPAAPPATFVIFGALGDLTRRLLVPALVNLARAGLLADDMTLLGVSHHDGDDEHLRQALDDFVKDDADWQRLRGRIRYLRGDFADPATYQALGTQLTGNAVFYLATAPSFFGTVVDQLGEGGLLNATAGFRRIVIEKPFGTDLATAQALNRQILTQAREDQIYRIDHFLGKETVQNIMVARFGNAMIEAVWNNRYVDHVQITAAEAVTVGTRGRFYDGTGALRDMVPNHLFQLLAMIGMEPPISFDAEAIHTEKGKVIAAIRPIDPAEAIRGRYAAGSIAGKPVPAYLAEPDVDPASRTETFAALKVHVETWRWSGVPFYLRTGKAMPVRDTEIVVQFRDVPLALFRETVVDRLPPNRLVVQIQPDEGISLEFVVKRPGPVVNTAPVAMNFRYKDHFEVGHQTGYETLLYDVLTGDQTLFQRADQIEGGWRAVQPLLDVWAQGTPEEYAAGSAGPESADALMHRSHRRWHHLG</sequence>
<evidence type="ECO:0000256" key="6">
    <source>
        <dbReference type="ARBA" id="ARBA00023277"/>
    </source>
</evidence>
<evidence type="ECO:0000259" key="8">
    <source>
        <dbReference type="Pfam" id="PF00479"/>
    </source>
</evidence>
<dbReference type="Pfam" id="PF02781">
    <property type="entry name" value="G6PD_C"/>
    <property type="match status" value="1"/>
</dbReference>
<dbReference type="UniPathway" id="UPA00115">
    <property type="reaction ID" value="UER00408"/>
</dbReference>
<evidence type="ECO:0000256" key="4">
    <source>
        <dbReference type="ARBA" id="ARBA00022857"/>
    </source>
</evidence>
<evidence type="ECO:0000256" key="7">
    <source>
        <dbReference type="HAMAP-Rule" id="MF_00966"/>
    </source>
</evidence>
<keyword evidence="3 7" id="KW-0313">Glucose metabolism</keyword>
<evidence type="ECO:0000256" key="2">
    <source>
        <dbReference type="ARBA" id="ARBA00009975"/>
    </source>
</evidence>
<evidence type="ECO:0000256" key="1">
    <source>
        <dbReference type="ARBA" id="ARBA00004937"/>
    </source>
</evidence>
<feature type="domain" description="Glucose-6-phosphate dehydrogenase C-terminal" evidence="9">
    <location>
        <begin position="181"/>
        <end position="473"/>
    </location>
</feature>
<proteinExistence type="inferred from homology"/>
<dbReference type="InterPro" id="IPR019796">
    <property type="entry name" value="G6P_DH_AS"/>
</dbReference>
<keyword evidence="4 7" id="KW-0521">NADP</keyword>
<evidence type="ECO:0000259" key="9">
    <source>
        <dbReference type="Pfam" id="PF02781"/>
    </source>
</evidence>
<dbReference type="PRINTS" id="PR00079">
    <property type="entry name" value="G6PDHDRGNASE"/>
</dbReference>
<dbReference type="InterPro" id="IPR022674">
    <property type="entry name" value="G6P_DH_NAD-bd"/>
</dbReference>
<name>A0A0F7JW31_9SPHN</name>
<geneLocation type="plasmid" evidence="10 11">
    <name>pNXO2</name>
</geneLocation>
<comment type="catalytic activity">
    <reaction evidence="7">
        <text>D-glucose 6-phosphate + NADP(+) = 6-phospho-D-glucono-1,5-lactone + NADPH + H(+)</text>
        <dbReference type="Rhea" id="RHEA:15841"/>
        <dbReference type="ChEBI" id="CHEBI:15378"/>
        <dbReference type="ChEBI" id="CHEBI:57783"/>
        <dbReference type="ChEBI" id="CHEBI:57955"/>
        <dbReference type="ChEBI" id="CHEBI:58349"/>
        <dbReference type="ChEBI" id="CHEBI:61548"/>
        <dbReference type="EC" id="1.1.1.49"/>
    </reaction>
</comment>
<dbReference type="GO" id="GO:0050661">
    <property type="term" value="F:NADP binding"/>
    <property type="evidence" value="ECO:0007669"/>
    <property type="project" value="UniProtKB-UniRule"/>
</dbReference>
<feature type="domain" description="Glucose-6-phosphate dehydrogenase NAD-binding" evidence="8">
    <location>
        <begin position="13"/>
        <end position="179"/>
    </location>
</feature>
<comment type="similarity">
    <text evidence="2 7">Belongs to the glucose-6-phosphate dehydrogenase family.</text>
</comment>
<feature type="binding site" evidence="7">
    <location>
        <begin position="85"/>
        <end position="86"/>
    </location>
    <ligand>
        <name>NADP(+)</name>
        <dbReference type="ChEBI" id="CHEBI:58349"/>
    </ligand>
</feature>
<evidence type="ECO:0000313" key="11">
    <source>
        <dbReference type="Proteomes" id="UP000018851"/>
    </source>
</evidence>
<protein>
    <recommendedName>
        <fullName evidence="7">Glucose-6-phosphate 1-dehydrogenase</fullName>
        <shortName evidence="7">G6PD</shortName>
        <ecNumber evidence="7">1.1.1.49</ecNumber>
    </recommendedName>
</protein>